<dbReference type="PANTHER" id="PTHR13393">
    <property type="entry name" value="SAM-DEPENDENT METHYLTRANSFERASE"/>
    <property type="match status" value="1"/>
</dbReference>
<dbReference type="Proteomes" id="UP000281474">
    <property type="component" value="Unassembled WGS sequence"/>
</dbReference>
<keyword evidence="4" id="KW-1133">Transmembrane helix</keyword>
<dbReference type="AlphaFoldDB" id="A0A3L8PUI6"/>
<dbReference type="InterPro" id="IPR010286">
    <property type="entry name" value="METTL16/RlmF"/>
</dbReference>
<dbReference type="SUPFAM" id="SSF53335">
    <property type="entry name" value="S-adenosyl-L-methionine-dependent methyltransferases"/>
    <property type="match status" value="1"/>
</dbReference>
<feature type="region of interest" description="Disordered" evidence="3">
    <location>
        <begin position="54"/>
        <end position="81"/>
    </location>
</feature>
<dbReference type="GO" id="GO:0052907">
    <property type="term" value="F:23S rRNA (adenine(1618)-N(6))-methyltransferase activity"/>
    <property type="evidence" value="ECO:0007669"/>
    <property type="project" value="TreeGrafter"/>
</dbReference>
<keyword evidence="4" id="KW-0472">Membrane</keyword>
<dbReference type="GO" id="GO:0070475">
    <property type="term" value="P:rRNA base methylation"/>
    <property type="evidence" value="ECO:0007669"/>
    <property type="project" value="TreeGrafter"/>
</dbReference>
<proteinExistence type="predicted"/>
<organism evidence="5 6">
    <name type="scientific">Parashewanella curva</name>
    <dbReference type="NCBI Taxonomy" id="2338552"/>
    <lineage>
        <taxon>Bacteria</taxon>
        <taxon>Pseudomonadati</taxon>
        <taxon>Pseudomonadota</taxon>
        <taxon>Gammaproteobacteria</taxon>
        <taxon>Alteromonadales</taxon>
        <taxon>Shewanellaceae</taxon>
        <taxon>Parashewanella</taxon>
    </lineage>
</organism>
<evidence type="ECO:0000313" key="5">
    <source>
        <dbReference type="EMBL" id="RLV59085.1"/>
    </source>
</evidence>
<feature type="compositionally biased region" description="Polar residues" evidence="3">
    <location>
        <begin position="57"/>
        <end position="81"/>
    </location>
</feature>
<evidence type="ECO:0000256" key="2">
    <source>
        <dbReference type="ARBA" id="ARBA00022679"/>
    </source>
</evidence>
<dbReference type="PANTHER" id="PTHR13393:SF0">
    <property type="entry name" value="RNA N6-ADENOSINE-METHYLTRANSFERASE METTL16"/>
    <property type="match status" value="1"/>
</dbReference>
<keyword evidence="4" id="KW-0812">Transmembrane</keyword>
<gene>
    <name evidence="5" type="ORF">D5018_13825</name>
</gene>
<evidence type="ECO:0000256" key="3">
    <source>
        <dbReference type="SAM" id="MobiDB-lite"/>
    </source>
</evidence>
<evidence type="ECO:0000256" key="4">
    <source>
        <dbReference type="SAM" id="Phobius"/>
    </source>
</evidence>
<dbReference type="Pfam" id="PF05971">
    <property type="entry name" value="Methyltransf_10"/>
    <property type="match status" value="1"/>
</dbReference>
<dbReference type="InterPro" id="IPR029063">
    <property type="entry name" value="SAM-dependent_MTases_sf"/>
</dbReference>
<feature type="transmembrane region" description="Helical" evidence="4">
    <location>
        <begin position="12"/>
        <end position="31"/>
    </location>
</feature>
<name>A0A3L8PUI6_9GAMM</name>
<dbReference type="Gene3D" id="3.40.50.150">
    <property type="entry name" value="Vaccinia Virus protein VP39"/>
    <property type="match status" value="1"/>
</dbReference>
<comment type="caution">
    <text evidence="5">The sequence shown here is derived from an EMBL/GenBank/DDBJ whole genome shotgun (WGS) entry which is preliminary data.</text>
</comment>
<sequence>MQTDKYYKIAPFALFVKVIPLIINDLFMMFVDLKDLHPYDFTLCNPPFHKSAEEAQAGSQRKQANLNKNKQARGSQLKSSDNPLNFAGQHNELWCDGGESAFIRRMINESCQYAEQCRWFTSLVAKKENLPIIKKALKKAQVREYKIVTMSQGQKISRMICWSFIEN</sequence>
<keyword evidence="6" id="KW-1185">Reference proteome</keyword>
<accession>A0A3L8PUI6</accession>
<reference evidence="5 6" key="1">
    <citation type="submission" date="2018-09" db="EMBL/GenBank/DDBJ databases">
        <title>Phylogeny of the Shewanellaceae, and recommendation for two new genera, Pseudoshewanella and Parashewanella.</title>
        <authorList>
            <person name="Wang G."/>
        </authorList>
    </citation>
    <scope>NUCLEOTIDE SEQUENCE [LARGE SCALE GENOMIC DNA]</scope>
    <source>
        <strain evidence="5 6">C51</strain>
    </source>
</reference>
<evidence type="ECO:0000256" key="1">
    <source>
        <dbReference type="ARBA" id="ARBA00022603"/>
    </source>
</evidence>
<keyword evidence="1" id="KW-0489">Methyltransferase</keyword>
<protein>
    <submittedName>
        <fullName evidence="5">DUF890 domain-containing protein</fullName>
    </submittedName>
</protein>
<evidence type="ECO:0000313" key="6">
    <source>
        <dbReference type="Proteomes" id="UP000281474"/>
    </source>
</evidence>
<keyword evidence="2" id="KW-0808">Transferase</keyword>
<dbReference type="EMBL" id="QZEI01000044">
    <property type="protein sequence ID" value="RLV59085.1"/>
    <property type="molecule type" value="Genomic_DNA"/>
</dbReference>